<reference evidence="3 4" key="1">
    <citation type="submission" date="2023-09" db="EMBL/GenBank/DDBJ databases">
        <title>Streptomyces sp. nov.: A antagonism against Alternaria gaisen Producing Streptochlin, Isolated from Tamarix root soil.</title>
        <authorList>
            <person name="Chen Y."/>
        </authorList>
    </citation>
    <scope>NUCLEOTIDE SEQUENCE [LARGE SCALE GENOMIC DNA]</scope>
    <source>
        <strain evidence="3 4">TRM76323</strain>
    </source>
</reference>
<evidence type="ECO:0000256" key="1">
    <source>
        <dbReference type="SAM" id="Coils"/>
    </source>
</evidence>
<keyword evidence="2" id="KW-1133">Transmembrane helix</keyword>
<evidence type="ECO:0000313" key="3">
    <source>
        <dbReference type="EMBL" id="MDT9683367.1"/>
    </source>
</evidence>
<accession>A0ABU3QKT4</accession>
<feature type="transmembrane region" description="Helical" evidence="2">
    <location>
        <begin position="101"/>
        <end position="126"/>
    </location>
</feature>
<keyword evidence="1" id="KW-0175">Coiled coil</keyword>
<feature type="coiled-coil region" evidence="1">
    <location>
        <begin position="28"/>
        <end position="69"/>
    </location>
</feature>
<keyword evidence="4" id="KW-1185">Reference proteome</keyword>
<dbReference type="EMBL" id="JAWCTQ010000016">
    <property type="protein sequence ID" value="MDT9683367.1"/>
    <property type="molecule type" value="Genomic_DNA"/>
</dbReference>
<keyword evidence="2" id="KW-0472">Membrane</keyword>
<evidence type="ECO:0000256" key="2">
    <source>
        <dbReference type="SAM" id="Phobius"/>
    </source>
</evidence>
<gene>
    <name evidence="3" type="ORF">RND61_14980</name>
</gene>
<protein>
    <recommendedName>
        <fullName evidence="5">DUF1640 domain-containing protein</fullName>
    </recommendedName>
</protein>
<organism evidence="3 4">
    <name type="scientific">Streptomyces tamarix</name>
    <dbReference type="NCBI Taxonomy" id="3078565"/>
    <lineage>
        <taxon>Bacteria</taxon>
        <taxon>Bacillati</taxon>
        <taxon>Actinomycetota</taxon>
        <taxon>Actinomycetes</taxon>
        <taxon>Kitasatosporales</taxon>
        <taxon>Streptomycetaceae</taxon>
        <taxon>Streptomyces</taxon>
    </lineage>
</organism>
<evidence type="ECO:0008006" key="5">
    <source>
        <dbReference type="Google" id="ProtNLM"/>
    </source>
</evidence>
<dbReference type="RefSeq" id="WP_315878441.1">
    <property type="nucleotide sequence ID" value="NZ_JAWCTQ010000016.1"/>
</dbReference>
<comment type="caution">
    <text evidence="3">The sequence shown here is derived from an EMBL/GenBank/DDBJ whole genome shotgun (WGS) entry which is preliminary data.</text>
</comment>
<evidence type="ECO:0000313" key="4">
    <source>
        <dbReference type="Proteomes" id="UP001250181"/>
    </source>
</evidence>
<sequence length="129" mass="14835">MSDSENFNISEFVEMINKQSNTETSVAISRLDSNLKNLIEDEKNLEEEVKELKKQVESLGKQLSNDEYEESRHKEVSEERFKAMDKVINDILEVSEKHRALIIRIVEGVGMTSIGTLITWLFQLLFGGK</sequence>
<keyword evidence="2" id="KW-0812">Transmembrane</keyword>
<name>A0ABU3QKT4_9ACTN</name>
<proteinExistence type="predicted"/>
<dbReference type="Proteomes" id="UP001250181">
    <property type="component" value="Unassembled WGS sequence"/>
</dbReference>